<feature type="transmembrane region" description="Helical" evidence="4">
    <location>
        <begin position="533"/>
        <end position="554"/>
    </location>
</feature>
<dbReference type="PANTHER" id="PTHR24652">
    <property type="entry name" value="LOW-DENSITY LIPOPROTEIN RECEPTOR CLASS A DOMAIN-CONTAINING PROTEIN 2"/>
    <property type="match status" value="1"/>
</dbReference>
<dbReference type="CDD" id="cd00112">
    <property type="entry name" value="LDLa"/>
    <property type="match status" value="1"/>
</dbReference>
<keyword evidence="4" id="KW-0812">Transmembrane</keyword>
<dbReference type="InterPro" id="IPR035914">
    <property type="entry name" value="Sperma_CUB_dom_sf"/>
</dbReference>
<dbReference type="PROSITE" id="PS01209">
    <property type="entry name" value="LDLRA_1"/>
    <property type="match status" value="1"/>
</dbReference>
<evidence type="ECO:0000256" key="5">
    <source>
        <dbReference type="SAM" id="SignalP"/>
    </source>
</evidence>
<keyword evidence="7" id="KW-1185">Reference proteome</keyword>
<dbReference type="SMART" id="SM00192">
    <property type="entry name" value="LDLa"/>
    <property type="match status" value="1"/>
</dbReference>
<evidence type="ECO:0000256" key="1">
    <source>
        <dbReference type="ARBA" id="ARBA00023157"/>
    </source>
</evidence>
<dbReference type="Gene3D" id="4.10.400.10">
    <property type="entry name" value="Low-density Lipoprotein Receptor"/>
    <property type="match status" value="1"/>
</dbReference>
<comment type="caution">
    <text evidence="6">The sequence shown here is derived from an EMBL/GenBank/DDBJ whole genome shotgun (WGS) entry which is preliminary data.</text>
</comment>
<dbReference type="InterPro" id="IPR042333">
    <property type="entry name" value="LRAD2/Mig-13-like"/>
</dbReference>
<feature type="compositionally biased region" description="Basic and acidic residues" evidence="3">
    <location>
        <begin position="800"/>
        <end position="809"/>
    </location>
</feature>
<evidence type="ECO:0000256" key="3">
    <source>
        <dbReference type="SAM" id="MobiDB-lite"/>
    </source>
</evidence>
<sequence>MAFSSSLFYSKLASLGLLLLLWTVCQCTTARSVQSEPGTLTNVMLHDICTQNPYGPKRFFFDQGENGTIIAKNIDYDRIVSITSRSYYSTFYDQQLTSNIGNSRFCSVELTTCPACSIQIHLKILNLPTCEISPNVTSANRCSGCDHLVIKENFYSTPRLICGKSSKFAHDSRTQDHYRSVGRTLTISFAFSKSYDYAFLLEFASVVNTRTIAGRTGEFGYISSPHFPAVYPQDYSNEIKLQNIEFVNATTYTGSIMLIFDDYALGLSSFIEISDSNEVRQFALGSAIFRPPIVLIQSSQVAIRFFANGGRASGYRASYKFFNESADLIEVPITDCGGLVDDHGGIITMHNMSSPNAARLYDCIWLIKPLPLYQQNMKSHLFVRVEQLSSLERGTSLDIRQGLISLSPLIESLTSPINPQSLTSEYLVPSDVGFYVRLRGRLTNEFKMAIAYAAFSYTECYAIKDFICLNHRCISSDLRCDGFNHCGDDSDEQTSCGDKVGISPQDPVWWMTHTPKYYFPKTNGYDDFGATSFVLMVATLGVVLFIASILVLLYRMSSYSQLMRERQTRLDFIRSQIINNPDEREVEIENPPSYEAPPDYAEIGKIAQMEKESEIIYEGGRVLVISTPTPGNKRRRELMRQSRCQLGPGELLTPTSSRSSTPARSRNSTPQRNRVRRTPVQILTPVHINHLQAIDTFIPNSPPPPYEINLDSPFHVVRLVEEGKELSPNESNDEPNIQLATEITIPSKELDCGCPGACGCGPPSLNCSMDSTAPLLRSLSFTSNSGTDFEVEQPTPASVESEKKEKDELSYPEGSFNEAINHRLTRSFLSVDRNHHPALGKTKKIPWNKSF</sequence>
<keyword evidence="4" id="KW-1133">Transmembrane helix</keyword>
<dbReference type="Proteomes" id="UP000789390">
    <property type="component" value="Unassembled WGS sequence"/>
</dbReference>
<evidence type="ECO:0000313" key="6">
    <source>
        <dbReference type="EMBL" id="CAH0105765.1"/>
    </source>
</evidence>
<dbReference type="InterPro" id="IPR023415">
    <property type="entry name" value="LDLR_class-A_CS"/>
</dbReference>
<evidence type="ECO:0000256" key="2">
    <source>
        <dbReference type="PROSITE-ProRule" id="PRU00124"/>
    </source>
</evidence>
<protein>
    <recommendedName>
        <fullName evidence="8">CUB domain-containing protein</fullName>
    </recommendedName>
</protein>
<organism evidence="6 7">
    <name type="scientific">Daphnia galeata</name>
    <dbReference type="NCBI Taxonomy" id="27404"/>
    <lineage>
        <taxon>Eukaryota</taxon>
        <taxon>Metazoa</taxon>
        <taxon>Ecdysozoa</taxon>
        <taxon>Arthropoda</taxon>
        <taxon>Crustacea</taxon>
        <taxon>Branchiopoda</taxon>
        <taxon>Diplostraca</taxon>
        <taxon>Cladocera</taxon>
        <taxon>Anomopoda</taxon>
        <taxon>Daphniidae</taxon>
        <taxon>Daphnia</taxon>
    </lineage>
</organism>
<accession>A0A8J2RN89</accession>
<feature type="region of interest" description="Disordered" evidence="3">
    <location>
        <begin position="627"/>
        <end position="678"/>
    </location>
</feature>
<proteinExistence type="predicted"/>
<dbReference type="AlphaFoldDB" id="A0A8J2RN89"/>
<feature type="compositionally biased region" description="Low complexity" evidence="3">
    <location>
        <begin position="653"/>
        <end position="670"/>
    </location>
</feature>
<dbReference type="EMBL" id="CAKKLH010000201">
    <property type="protein sequence ID" value="CAH0105765.1"/>
    <property type="molecule type" value="Genomic_DNA"/>
</dbReference>
<dbReference type="SUPFAM" id="SSF57424">
    <property type="entry name" value="LDL receptor-like module"/>
    <property type="match status" value="1"/>
</dbReference>
<name>A0A8J2RN89_9CRUS</name>
<evidence type="ECO:0000256" key="4">
    <source>
        <dbReference type="SAM" id="Phobius"/>
    </source>
</evidence>
<dbReference type="OrthoDB" id="19606at2759"/>
<dbReference type="SUPFAM" id="SSF49854">
    <property type="entry name" value="Spermadhesin, CUB domain"/>
    <property type="match status" value="1"/>
</dbReference>
<feature type="region of interest" description="Disordered" evidence="3">
    <location>
        <begin position="784"/>
        <end position="814"/>
    </location>
</feature>
<reference evidence="6" key="1">
    <citation type="submission" date="2021-11" db="EMBL/GenBank/DDBJ databases">
        <authorList>
            <person name="Schell T."/>
        </authorList>
    </citation>
    <scope>NUCLEOTIDE SEQUENCE</scope>
    <source>
        <strain evidence="6">M5</strain>
    </source>
</reference>
<dbReference type="PROSITE" id="PS50068">
    <property type="entry name" value="LDLRA_2"/>
    <property type="match status" value="1"/>
</dbReference>
<dbReference type="Pfam" id="PF00057">
    <property type="entry name" value="Ldl_recept_a"/>
    <property type="match status" value="1"/>
</dbReference>
<dbReference type="InterPro" id="IPR002172">
    <property type="entry name" value="LDrepeatLR_classA_rpt"/>
</dbReference>
<feature type="chain" id="PRO_5035218845" description="CUB domain-containing protein" evidence="5">
    <location>
        <begin position="28"/>
        <end position="851"/>
    </location>
</feature>
<feature type="signal peptide" evidence="5">
    <location>
        <begin position="1"/>
        <end position="27"/>
    </location>
</feature>
<keyword evidence="4" id="KW-0472">Membrane</keyword>
<evidence type="ECO:0008006" key="8">
    <source>
        <dbReference type="Google" id="ProtNLM"/>
    </source>
</evidence>
<comment type="caution">
    <text evidence="2">Lacks conserved residue(s) required for the propagation of feature annotation.</text>
</comment>
<feature type="disulfide bond" evidence="2">
    <location>
        <begin position="468"/>
        <end position="486"/>
    </location>
</feature>
<evidence type="ECO:0000313" key="7">
    <source>
        <dbReference type="Proteomes" id="UP000789390"/>
    </source>
</evidence>
<keyword evidence="1 2" id="KW-1015">Disulfide bond</keyword>
<gene>
    <name evidence="6" type="ORF">DGAL_LOCUS8835</name>
</gene>
<keyword evidence="5" id="KW-0732">Signal</keyword>
<dbReference type="InterPro" id="IPR036055">
    <property type="entry name" value="LDL_receptor-like_sf"/>
</dbReference>